<gene>
    <name evidence="7" type="ORF">SAMN05428964_1012157</name>
</gene>
<evidence type="ECO:0000313" key="7">
    <source>
        <dbReference type="EMBL" id="SOB97271.1"/>
    </source>
</evidence>
<evidence type="ECO:0000256" key="4">
    <source>
        <dbReference type="ARBA" id="ARBA00023136"/>
    </source>
</evidence>
<name>A0A285RSU5_9PROT</name>
<keyword evidence="2 6" id="KW-0812">Transmembrane</keyword>
<dbReference type="GO" id="GO:0012505">
    <property type="term" value="C:endomembrane system"/>
    <property type="evidence" value="ECO:0007669"/>
    <property type="project" value="UniProtKB-SubCell"/>
</dbReference>
<proteinExistence type="predicted"/>
<sequence length="227" mass="25524">MSRSAELRSARKDPSDQTPGVLPDGAALRTIQRRRKRILRIGVVVLLVLVAGSRAMAERQSELHDMIEATGLFAIGVCIFGRGWCSLYIGGRKKTELVTTGPYSSCRNPLYVFNMIGAFGVGAQTGSIVLGCLFAGLCWMVFRNVVAHEEALLSERFGKAFRRYQNTVPRFRPTWFRWRDEENLLCKPALFLSTTRDAMWFLVAGPIFEGIKLMQDEGWLTPLIHLP</sequence>
<dbReference type="Gene3D" id="1.20.120.1630">
    <property type="match status" value="1"/>
</dbReference>
<keyword evidence="3 6" id="KW-1133">Transmembrane helix</keyword>
<dbReference type="EMBL" id="OBMM01000001">
    <property type="protein sequence ID" value="SOB97271.1"/>
    <property type="molecule type" value="Genomic_DNA"/>
</dbReference>
<comment type="subcellular location">
    <subcellularLocation>
        <location evidence="1">Endomembrane system</location>
        <topology evidence="1">Multi-pass membrane protein</topology>
    </subcellularLocation>
</comment>
<evidence type="ECO:0000256" key="3">
    <source>
        <dbReference type="ARBA" id="ARBA00022989"/>
    </source>
</evidence>
<dbReference type="GO" id="GO:0032259">
    <property type="term" value="P:methylation"/>
    <property type="evidence" value="ECO:0007669"/>
    <property type="project" value="UniProtKB-KW"/>
</dbReference>
<dbReference type="PANTHER" id="PTHR12714:SF9">
    <property type="entry name" value="PROTEIN-S-ISOPRENYLCYSTEINE O-METHYLTRANSFERASE"/>
    <property type="match status" value="1"/>
</dbReference>
<reference evidence="7 8" key="1">
    <citation type="submission" date="2017-08" db="EMBL/GenBank/DDBJ databases">
        <authorList>
            <person name="de Groot N.N."/>
        </authorList>
    </citation>
    <scope>NUCLEOTIDE SEQUENCE [LARGE SCALE GENOMIC DNA]</scope>
    <source>
        <strain evidence="7 8">USBA 78</strain>
    </source>
</reference>
<evidence type="ECO:0000313" key="8">
    <source>
        <dbReference type="Proteomes" id="UP000219068"/>
    </source>
</evidence>
<protein>
    <submittedName>
        <fullName evidence="7">Protein-S-isoprenylcysteine O-methyltransferase Ste14</fullName>
    </submittedName>
</protein>
<dbReference type="InterPro" id="IPR007318">
    <property type="entry name" value="Phopholipid_MeTrfase"/>
</dbReference>
<evidence type="ECO:0000256" key="6">
    <source>
        <dbReference type="SAM" id="Phobius"/>
    </source>
</evidence>
<keyword evidence="7" id="KW-0489">Methyltransferase</keyword>
<dbReference type="GO" id="GO:0008168">
    <property type="term" value="F:methyltransferase activity"/>
    <property type="evidence" value="ECO:0007669"/>
    <property type="project" value="UniProtKB-KW"/>
</dbReference>
<evidence type="ECO:0000256" key="5">
    <source>
        <dbReference type="SAM" id="MobiDB-lite"/>
    </source>
</evidence>
<keyword evidence="4 6" id="KW-0472">Membrane</keyword>
<feature type="transmembrane region" description="Helical" evidence="6">
    <location>
        <begin position="69"/>
        <end position="89"/>
    </location>
</feature>
<feature type="transmembrane region" description="Helical" evidence="6">
    <location>
        <begin position="38"/>
        <end position="57"/>
    </location>
</feature>
<dbReference type="AlphaFoldDB" id="A0A285RSU5"/>
<feature type="region of interest" description="Disordered" evidence="5">
    <location>
        <begin position="1"/>
        <end position="23"/>
    </location>
</feature>
<dbReference type="Proteomes" id="UP000219068">
    <property type="component" value="Unassembled WGS sequence"/>
</dbReference>
<dbReference type="PANTHER" id="PTHR12714">
    <property type="entry name" value="PROTEIN-S ISOPRENYLCYSTEINE O-METHYLTRANSFERASE"/>
    <property type="match status" value="1"/>
</dbReference>
<dbReference type="RefSeq" id="WP_097051404.1">
    <property type="nucleotide sequence ID" value="NZ_OBMM01000001.1"/>
</dbReference>
<evidence type="ECO:0000256" key="2">
    <source>
        <dbReference type="ARBA" id="ARBA00022692"/>
    </source>
</evidence>
<organism evidence="7 8">
    <name type="scientific">Thalassospira xiamenensis</name>
    <dbReference type="NCBI Taxonomy" id="220697"/>
    <lineage>
        <taxon>Bacteria</taxon>
        <taxon>Pseudomonadati</taxon>
        <taxon>Pseudomonadota</taxon>
        <taxon>Alphaproteobacteria</taxon>
        <taxon>Rhodospirillales</taxon>
        <taxon>Thalassospiraceae</taxon>
        <taxon>Thalassospira</taxon>
    </lineage>
</organism>
<evidence type="ECO:0000256" key="1">
    <source>
        <dbReference type="ARBA" id="ARBA00004127"/>
    </source>
</evidence>
<accession>A0A285RSU5</accession>
<dbReference type="Pfam" id="PF04191">
    <property type="entry name" value="PEMT"/>
    <property type="match status" value="1"/>
</dbReference>
<feature type="compositionally biased region" description="Basic and acidic residues" evidence="5">
    <location>
        <begin position="1"/>
        <end position="15"/>
    </location>
</feature>
<feature type="transmembrane region" description="Helical" evidence="6">
    <location>
        <begin position="110"/>
        <end position="142"/>
    </location>
</feature>
<keyword evidence="7" id="KW-0808">Transferase</keyword>